<keyword evidence="2" id="KW-0812">Transmembrane</keyword>
<feature type="region of interest" description="Disordered" evidence="1">
    <location>
        <begin position="258"/>
        <end position="374"/>
    </location>
</feature>
<feature type="compositionally biased region" description="Polar residues" evidence="1">
    <location>
        <begin position="340"/>
        <end position="352"/>
    </location>
</feature>
<gene>
    <name evidence="3" type="ORF">Sru01_46320</name>
</gene>
<dbReference type="Proteomes" id="UP000655287">
    <property type="component" value="Unassembled WGS sequence"/>
</dbReference>
<feature type="transmembrane region" description="Helical" evidence="2">
    <location>
        <begin position="511"/>
        <end position="528"/>
    </location>
</feature>
<dbReference type="RefSeq" id="WP_203989756.1">
    <property type="nucleotide sequence ID" value="NZ_BOOU01000060.1"/>
</dbReference>
<evidence type="ECO:0000313" key="3">
    <source>
        <dbReference type="EMBL" id="GII79650.1"/>
    </source>
</evidence>
<reference evidence="3" key="1">
    <citation type="submission" date="2021-01" db="EMBL/GenBank/DDBJ databases">
        <title>Whole genome shotgun sequence of Sphaerisporangium rufum NBRC 109079.</title>
        <authorList>
            <person name="Komaki H."/>
            <person name="Tamura T."/>
        </authorList>
    </citation>
    <scope>NUCLEOTIDE SEQUENCE</scope>
    <source>
        <strain evidence="3">NBRC 109079</strain>
    </source>
</reference>
<keyword evidence="2" id="KW-0472">Membrane</keyword>
<proteinExistence type="predicted"/>
<keyword evidence="4" id="KW-1185">Reference proteome</keyword>
<comment type="caution">
    <text evidence="3">The sequence shown here is derived from an EMBL/GenBank/DDBJ whole genome shotgun (WGS) entry which is preliminary data.</text>
</comment>
<evidence type="ECO:0000313" key="4">
    <source>
        <dbReference type="Proteomes" id="UP000655287"/>
    </source>
</evidence>
<evidence type="ECO:0000256" key="1">
    <source>
        <dbReference type="SAM" id="MobiDB-lite"/>
    </source>
</evidence>
<organism evidence="3 4">
    <name type="scientific">Sphaerisporangium rufum</name>
    <dbReference type="NCBI Taxonomy" id="1381558"/>
    <lineage>
        <taxon>Bacteria</taxon>
        <taxon>Bacillati</taxon>
        <taxon>Actinomycetota</taxon>
        <taxon>Actinomycetes</taxon>
        <taxon>Streptosporangiales</taxon>
        <taxon>Streptosporangiaceae</taxon>
        <taxon>Sphaerisporangium</taxon>
    </lineage>
</organism>
<name>A0A919V6S6_9ACTN</name>
<feature type="compositionally biased region" description="Low complexity" evidence="1">
    <location>
        <begin position="269"/>
        <end position="290"/>
    </location>
</feature>
<keyword evidence="2" id="KW-1133">Transmembrane helix</keyword>
<dbReference type="EMBL" id="BOOU01000060">
    <property type="protein sequence ID" value="GII79650.1"/>
    <property type="molecule type" value="Genomic_DNA"/>
</dbReference>
<sequence length="595" mass="60968">MAAKAETATSDEPTAHAEATATHAEATAVPDEVTAAHHEATAVPDDVTAAHHEATAVPDEAAVAEFRAYTDALLIRLAVDGTAPGEPPPAGAPPQGWLGPAVEALLLILAGEDALDPLARAGRRDETSTALFLCLALALGGHGDRVHASWLGTAFGELATDRPVTAGQRALWVAAARGAYGPAGKIFVLRRLDAASVSSTADPDRWLSVLVPDEPAPGVGSPALSALPTLAEVPDIHGPIQAATRLSALRRRCAEITATRRSAPASADTTVSGAPTASATAASRAENAGSRLEDTTSGPTNAGPTNVDTSATTEPGPDVPSAPSGGRDSTSSAPAAITGPQDSNAGPQQNGEPQEPAAGLAPAPSTAPAGTPPEDESLRALRAMVRDGAAAAGPMAEETGTLTGHLLDDLRPGADPHLAAIAFHVATPVVRATAEELARATRVAPPEEITVSLLGNDVVLRPEGPDVDSITAAEERIRAGSEARLAPRWLVYGPALLPVVALVLAFTVSELFAVAALVLGGVAGFVLWRRTVREQAEARRVESETARLREEAEAAVWALHDYAREGTRRAETAAEDLAEITRLLRRGPAVAAQRS</sequence>
<dbReference type="AlphaFoldDB" id="A0A919V6S6"/>
<accession>A0A919V6S6</accession>
<feature type="compositionally biased region" description="Polar residues" evidence="1">
    <location>
        <begin position="295"/>
        <end position="313"/>
    </location>
</feature>
<feature type="compositionally biased region" description="Low complexity" evidence="1">
    <location>
        <begin position="356"/>
        <end position="369"/>
    </location>
</feature>
<protein>
    <submittedName>
        <fullName evidence="3">Uncharacterized protein</fullName>
    </submittedName>
</protein>
<feature type="region of interest" description="Disordered" evidence="1">
    <location>
        <begin position="1"/>
        <end position="24"/>
    </location>
</feature>
<evidence type="ECO:0000256" key="2">
    <source>
        <dbReference type="SAM" id="Phobius"/>
    </source>
</evidence>